<organism evidence="1 2">
    <name type="scientific">Dryococelus australis</name>
    <dbReference type="NCBI Taxonomy" id="614101"/>
    <lineage>
        <taxon>Eukaryota</taxon>
        <taxon>Metazoa</taxon>
        <taxon>Ecdysozoa</taxon>
        <taxon>Arthropoda</taxon>
        <taxon>Hexapoda</taxon>
        <taxon>Insecta</taxon>
        <taxon>Pterygota</taxon>
        <taxon>Neoptera</taxon>
        <taxon>Polyneoptera</taxon>
        <taxon>Phasmatodea</taxon>
        <taxon>Verophasmatodea</taxon>
        <taxon>Anareolatae</taxon>
        <taxon>Phasmatidae</taxon>
        <taxon>Eurycanthinae</taxon>
        <taxon>Dryococelus</taxon>
    </lineage>
</organism>
<protein>
    <submittedName>
        <fullName evidence="1">Uncharacterized protein</fullName>
    </submittedName>
</protein>
<evidence type="ECO:0000313" key="1">
    <source>
        <dbReference type="EMBL" id="KAJ8898209.1"/>
    </source>
</evidence>
<comment type="caution">
    <text evidence="1">The sequence shown here is derived from an EMBL/GenBank/DDBJ whole genome shotgun (WGS) entry which is preliminary data.</text>
</comment>
<reference evidence="1 2" key="1">
    <citation type="submission" date="2023-02" db="EMBL/GenBank/DDBJ databases">
        <title>LHISI_Scaffold_Assembly.</title>
        <authorList>
            <person name="Stuart O.P."/>
            <person name="Cleave R."/>
            <person name="Magrath M.J.L."/>
            <person name="Mikheyev A.S."/>
        </authorList>
    </citation>
    <scope>NUCLEOTIDE SEQUENCE [LARGE SCALE GENOMIC DNA]</scope>
    <source>
        <strain evidence="1">Daus_M_001</strain>
        <tissue evidence="1">Leg muscle</tissue>
    </source>
</reference>
<name>A0ABQ9IPR5_9NEOP</name>
<accession>A0ABQ9IPR5</accession>
<keyword evidence="2" id="KW-1185">Reference proteome</keyword>
<gene>
    <name evidence="1" type="ORF">PR048_003569</name>
</gene>
<evidence type="ECO:0000313" key="2">
    <source>
        <dbReference type="Proteomes" id="UP001159363"/>
    </source>
</evidence>
<proteinExistence type="predicted"/>
<dbReference type="Proteomes" id="UP001159363">
    <property type="component" value="Chromosome 1"/>
</dbReference>
<dbReference type="EMBL" id="JARBHB010000001">
    <property type="protein sequence ID" value="KAJ8898209.1"/>
    <property type="molecule type" value="Genomic_DNA"/>
</dbReference>
<sequence length="103" mass="11652">MSLALLSYRTTPLGCGFSPAEMLMNRRLRSTLPLLPAALEEVIHPSLAHTREVLAKRIQAARYDRRHRVCQLSDLQQGDKVWVTDLLVYGTITKSGHNRVPML</sequence>